<evidence type="ECO:0000256" key="2">
    <source>
        <dbReference type="ARBA" id="ARBA00006275"/>
    </source>
</evidence>
<dbReference type="AlphaFoldDB" id="A0AAE3MF28"/>
<dbReference type="RefSeq" id="WP_301200297.1">
    <property type="nucleotide sequence ID" value="NZ_JAPDPI010000028.1"/>
</dbReference>
<dbReference type="Pfam" id="PF07980">
    <property type="entry name" value="SusD_RagB"/>
    <property type="match status" value="1"/>
</dbReference>
<dbReference type="Pfam" id="PF14322">
    <property type="entry name" value="SusD-like_3"/>
    <property type="match status" value="1"/>
</dbReference>
<name>A0AAE3MF28_9BACT</name>
<sequence length="544" mass="61841">MKKYIVKIFSVVALTGITFFSSCTELYDTSYNEILVDSFEPTTDDVPALVGSAYSSWRGLLMFWNGYWRVNEVGADQIVIPGRPNGWVDGGIYRRIHEHTWTTDDDNVYQTWDRTYSGISTCNRLLFQIESGFVPIEDEDVYSATIAELRALRASYYYVLCDLYGNVPVVTDFDVPEGYLPEQNTRAEVFEFIVTELKESIPYLNRERSSATYGRFNKWAAHTLLAKMYLNAEVYSGTPMWNECIDQCDSVINSGAGYELEANQKNVFITENQNSVEIIFGLAIDDQYTTAWNQFDIHMQTCQPSMQAKYDLSLTPWGGMCAIPQFINTFDPDDSRLSANFMKGQQYSSGGEELLVTMGNLVGDPLNLINEIPDISHSEEIHGYRFEKFEIALGSSNILNNDYPLFRYADILMMKAESMLRTGQEDEAAVLVTSVRERAFKSSPEKATVTGNELLQGSVYDYGLRTESANTSEGGDDIEYGRFLDELAWEFNQEGRRRQDMIRFGVYTTKSFFAHSPNGSYRSIYPIPRGRIETNSNLSQNPGY</sequence>
<dbReference type="PROSITE" id="PS51257">
    <property type="entry name" value="PROKAR_LIPOPROTEIN"/>
    <property type="match status" value="1"/>
</dbReference>
<feature type="domain" description="RagB/SusD" evidence="6">
    <location>
        <begin position="325"/>
        <end position="544"/>
    </location>
</feature>
<evidence type="ECO:0000256" key="4">
    <source>
        <dbReference type="ARBA" id="ARBA00023136"/>
    </source>
</evidence>
<reference evidence="8" key="1">
    <citation type="submission" date="2022-10" db="EMBL/GenBank/DDBJ databases">
        <authorList>
            <person name="Yu W.X."/>
        </authorList>
    </citation>
    <scope>NUCLEOTIDE SEQUENCE</scope>
    <source>
        <strain evidence="8">D04</strain>
    </source>
</reference>
<feature type="domain" description="SusD-like N-terminal" evidence="7">
    <location>
        <begin position="97"/>
        <end position="230"/>
    </location>
</feature>
<dbReference type="Proteomes" id="UP001207408">
    <property type="component" value="Unassembled WGS sequence"/>
</dbReference>
<evidence type="ECO:0000256" key="3">
    <source>
        <dbReference type="ARBA" id="ARBA00022729"/>
    </source>
</evidence>
<evidence type="ECO:0000313" key="9">
    <source>
        <dbReference type="Proteomes" id="UP001207408"/>
    </source>
</evidence>
<protein>
    <submittedName>
        <fullName evidence="8">RagB/SusD family nutrient uptake outer membrane protein</fullName>
    </submittedName>
</protein>
<comment type="similarity">
    <text evidence="2">Belongs to the SusD family.</text>
</comment>
<evidence type="ECO:0000259" key="6">
    <source>
        <dbReference type="Pfam" id="PF07980"/>
    </source>
</evidence>
<dbReference type="GO" id="GO:0009279">
    <property type="term" value="C:cell outer membrane"/>
    <property type="evidence" value="ECO:0007669"/>
    <property type="project" value="UniProtKB-SubCell"/>
</dbReference>
<dbReference type="SUPFAM" id="SSF48452">
    <property type="entry name" value="TPR-like"/>
    <property type="match status" value="1"/>
</dbReference>
<evidence type="ECO:0000259" key="7">
    <source>
        <dbReference type="Pfam" id="PF14322"/>
    </source>
</evidence>
<evidence type="ECO:0000256" key="5">
    <source>
        <dbReference type="ARBA" id="ARBA00023237"/>
    </source>
</evidence>
<organism evidence="8 9">
    <name type="scientific">Plebeiibacterium marinum</name>
    <dbReference type="NCBI Taxonomy" id="2992111"/>
    <lineage>
        <taxon>Bacteria</taxon>
        <taxon>Pseudomonadati</taxon>
        <taxon>Bacteroidota</taxon>
        <taxon>Bacteroidia</taxon>
        <taxon>Marinilabiliales</taxon>
        <taxon>Marinilabiliaceae</taxon>
        <taxon>Plebeiibacterium</taxon>
    </lineage>
</organism>
<keyword evidence="5" id="KW-0998">Cell outer membrane</keyword>
<dbReference type="EMBL" id="JAPDPI010000028">
    <property type="protein sequence ID" value="MCW3806659.1"/>
    <property type="molecule type" value="Genomic_DNA"/>
</dbReference>
<comment type="subcellular location">
    <subcellularLocation>
        <location evidence="1">Cell outer membrane</location>
    </subcellularLocation>
</comment>
<accession>A0AAE3MF28</accession>
<gene>
    <name evidence="8" type="ORF">OM074_13565</name>
</gene>
<evidence type="ECO:0000313" key="8">
    <source>
        <dbReference type="EMBL" id="MCW3806659.1"/>
    </source>
</evidence>
<dbReference type="InterPro" id="IPR033985">
    <property type="entry name" value="SusD-like_N"/>
</dbReference>
<keyword evidence="9" id="KW-1185">Reference proteome</keyword>
<dbReference type="InterPro" id="IPR011990">
    <property type="entry name" value="TPR-like_helical_dom_sf"/>
</dbReference>
<proteinExistence type="inferred from homology"/>
<dbReference type="InterPro" id="IPR012944">
    <property type="entry name" value="SusD_RagB_dom"/>
</dbReference>
<comment type="caution">
    <text evidence="8">The sequence shown here is derived from an EMBL/GenBank/DDBJ whole genome shotgun (WGS) entry which is preliminary data.</text>
</comment>
<dbReference type="Gene3D" id="1.25.40.390">
    <property type="match status" value="1"/>
</dbReference>
<evidence type="ECO:0000256" key="1">
    <source>
        <dbReference type="ARBA" id="ARBA00004442"/>
    </source>
</evidence>
<keyword evidence="3" id="KW-0732">Signal</keyword>
<keyword evidence="4" id="KW-0472">Membrane</keyword>